<sequence length="235" mass="27303">MGICFEFGEHIHTFRCLKLGEGAWTFFGSLFGFNSDILRNCLILTVFMIFAPFLYGVCLINAIDSNIMEKAEGIREAADMIRYQMVVTFWYSLSIALSTFTNKNSHLRSKTVMHIVLTTVRLSIIFIELLTIGIFYGFRVFFSNTSIMMTNFEISLSASIKYFVTERSEYVDSFNVLFICLILLPIPALLIYRVYQQVGNNPIALFKRDPDLWGPRVRSNRSRAEKAERMIRKWW</sequence>
<name>A0A0D8XF17_DICVI</name>
<keyword evidence="1" id="KW-0812">Transmembrane</keyword>
<feature type="transmembrane region" description="Helical" evidence="1">
    <location>
        <begin position="41"/>
        <end position="63"/>
    </location>
</feature>
<dbReference type="Proteomes" id="UP000053766">
    <property type="component" value="Unassembled WGS sequence"/>
</dbReference>
<dbReference type="OrthoDB" id="6581954at2759"/>
<evidence type="ECO:0000313" key="3">
    <source>
        <dbReference type="Proteomes" id="UP000053766"/>
    </source>
</evidence>
<dbReference type="AlphaFoldDB" id="A0A0D8XF17"/>
<dbReference type="SUPFAM" id="SSF161070">
    <property type="entry name" value="SNF-like"/>
    <property type="match status" value="1"/>
</dbReference>
<evidence type="ECO:0000313" key="2">
    <source>
        <dbReference type="EMBL" id="KJH42337.1"/>
    </source>
</evidence>
<proteinExistence type="predicted"/>
<reference evidence="2 3" key="1">
    <citation type="submission" date="2013-11" db="EMBL/GenBank/DDBJ databases">
        <title>Draft genome of the bovine lungworm Dictyocaulus viviparus.</title>
        <authorList>
            <person name="Mitreva M."/>
        </authorList>
    </citation>
    <scope>NUCLEOTIDE SEQUENCE [LARGE SCALE GENOMIC DNA]</scope>
    <source>
        <strain evidence="2 3">HannoverDv2000</strain>
    </source>
</reference>
<protein>
    <submittedName>
        <fullName evidence="2">Uncharacterized protein</fullName>
    </submittedName>
</protein>
<feature type="transmembrane region" description="Helical" evidence="1">
    <location>
        <begin position="176"/>
        <end position="195"/>
    </location>
</feature>
<organism evidence="2 3">
    <name type="scientific">Dictyocaulus viviparus</name>
    <name type="common">Bovine lungworm</name>
    <dbReference type="NCBI Taxonomy" id="29172"/>
    <lineage>
        <taxon>Eukaryota</taxon>
        <taxon>Metazoa</taxon>
        <taxon>Ecdysozoa</taxon>
        <taxon>Nematoda</taxon>
        <taxon>Chromadorea</taxon>
        <taxon>Rhabditida</taxon>
        <taxon>Rhabditina</taxon>
        <taxon>Rhabditomorpha</taxon>
        <taxon>Strongyloidea</taxon>
        <taxon>Metastrongylidae</taxon>
        <taxon>Dictyocaulus</taxon>
    </lineage>
</organism>
<dbReference type="EMBL" id="KN716678">
    <property type="protein sequence ID" value="KJH42337.1"/>
    <property type="molecule type" value="Genomic_DNA"/>
</dbReference>
<evidence type="ECO:0000256" key="1">
    <source>
        <dbReference type="SAM" id="Phobius"/>
    </source>
</evidence>
<gene>
    <name evidence="2" type="ORF">DICVIV_11677</name>
</gene>
<keyword evidence="3" id="KW-1185">Reference proteome</keyword>
<dbReference type="InterPro" id="IPR037272">
    <property type="entry name" value="SNS_sf"/>
</dbReference>
<feature type="transmembrane region" description="Helical" evidence="1">
    <location>
        <begin position="83"/>
        <end position="100"/>
    </location>
</feature>
<accession>A0A0D8XF17</accession>
<reference evidence="3" key="2">
    <citation type="journal article" date="2016" name="Sci. Rep.">
        <title>Dictyocaulus viviparus genome, variome and transcriptome elucidate lungworm biology and support future intervention.</title>
        <authorList>
            <person name="McNulty S.N."/>
            <person name="Strube C."/>
            <person name="Rosa B.A."/>
            <person name="Martin J.C."/>
            <person name="Tyagi R."/>
            <person name="Choi Y.J."/>
            <person name="Wang Q."/>
            <person name="Hallsworth Pepin K."/>
            <person name="Zhang X."/>
            <person name="Ozersky P."/>
            <person name="Wilson R.K."/>
            <person name="Sternberg P.W."/>
            <person name="Gasser R.B."/>
            <person name="Mitreva M."/>
        </authorList>
    </citation>
    <scope>NUCLEOTIDE SEQUENCE [LARGE SCALE GENOMIC DNA]</scope>
    <source>
        <strain evidence="3">HannoverDv2000</strain>
    </source>
</reference>
<keyword evidence="1" id="KW-1133">Transmembrane helix</keyword>
<keyword evidence="1" id="KW-0472">Membrane</keyword>
<feature type="transmembrane region" description="Helical" evidence="1">
    <location>
        <begin position="112"/>
        <end position="135"/>
    </location>
</feature>